<keyword evidence="2" id="KW-0548">Nucleotidyltransferase</keyword>
<dbReference type="GO" id="GO:0003887">
    <property type="term" value="F:DNA-directed DNA polymerase activity"/>
    <property type="evidence" value="ECO:0007669"/>
    <property type="project" value="UniProtKB-EC"/>
</dbReference>
<organism evidence="2 3">
    <name type="scientific">Neisseria canis</name>
    <dbReference type="NCBI Taxonomy" id="493"/>
    <lineage>
        <taxon>Bacteria</taxon>
        <taxon>Pseudomonadati</taxon>
        <taxon>Pseudomonadota</taxon>
        <taxon>Betaproteobacteria</taxon>
        <taxon>Neisseriales</taxon>
        <taxon>Neisseriaceae</taxon>
        <taxon>Neisseria</taxon>
    </lineage>
</organism>
<dbReference type="NCBIfam" id="NF006601">
    <property type="entry name" value="PRK09145.1"/>
    <property type="match status" value="1"/>
</dbReference>
<dbReference type="PANTHER" id="PTHR30231:SF7">
    <property type="entry name" value="BLR4117 PROTEIN"/>
    <property type="match status" value="1"/>
</dbReference>
<evidence type="ECO:0000313" key="2">
    <source>
        <dbReference type="EMBL" id="VEE99859.1"/>
    </source>
</evidence>
<dbReference type="Gene3D" id="3.30.420.10">
    <property type="entry name" value="Ribonuclease H-like superfamily/Ribonuclease H"/>
    <property type="match status" value="1"/>
</dbReference>
<keyword evidence="3" id="KW-1185">Reference proteome</keyword>
<dbReference type="RefSeq" id="WP_085417188.1">
    <property type="nucleotide sequence ID" value="NZ_CAUJPY010000027.1"/>
</dbReference>
<protein>
    <submittedName>
        <fullName evidence="2">DNA polymerase III polC-type</fullName>
        <ecNumber evidence="2">2.7.7.7</ecNumber>
    </submittedName>
</protein>
<dbReference type="CDD" id="cd06127">
    <property type="entry name" value="DEDDh"/>
    <property type="match status" value="1"/>
</dbReference>
<feature type="domain" description="Exonuclease" evidence="1">
    <location>
        <begin position="31"/>
        <end position="205"/>
    </location>
</feature>
<dbReference type="InterPro" id="IPR013520">
    <property type="entry name" value="Ribonucl_H"/>
</dbReference>
<dbReference type="Pfam" id="PF00929">
    <property type="entry name" value="RNase_T"/>
    <property type="match status" value="1"/>
</dbReference>
<gene>
    <name evidence="2" type="primary">polC_1</name>
    <name evidence="2" type="ORF">NCTC10296_00560</name>
</gene>
<dbReference type="InterPro" id="IPR036397">
    <property type="entry name" value="RNaseH_sf"/>
</dbReference>
<dbReference type="EMBL" id="LR134313">
    <property type="protein sequence ID" value="VEE99859.1"/>
    <property type="molecule type" value="Genomic_DNA"/>
</dbReference>
<evidence type="ECO:0000313" key="3">
    <source>
        <dbReference type="Proteomes" id="UP000279284"/>
    </source>
</evidence>
<name>A0A448D6A1_9NEIS</name>
<evidence type="ECO:0000259" key="1">
    <source>
        <dbReference type="SMART" id="SM00479"/>
    </source>
</evidence>
<keyword evidence="2" id="KW-0808">Transferase</keyword>
<dbReference type="STRING" id="493.BWD07_09475"/>
<dbReference type="OrthoDB" id="5497329at2"/>
<dbReference type="PANTHER" id="PTHR30231">
    <property type="entry name" value="DNA POLYMERASE III SUBUNIT EPSILON"/>
    <property type="match status" value="1"/>
</dbReference>
<dbReference type="SMART" id="SM00479">
    <property type="entry name" value="EXOIII"/>
    <property type="match status" value="1"/>
</dbReference>
<dbReference type="GO" id="GO:0008408">
    <property type="term" value="F:3'-5' exonuclease activity"/>
    <property type="evidence" value="ECO:0007669"/>
    <property type="project" value="TreeGrafter"/>
</dbReference>
<proteinExistence type="predicted"/>
<dbReference type="SUPFAM" id="SSF53098">
    <property type="entry name" value="Ribonuclease H-like"/>
    <property type="match status" value="1"/>
</dbReference>
<dbReference type="EC" id="2.7.7.7" evidence="2"/>
<reference evidence="2 3" key="1">
    <citation type="submission" date="2018-12" db="EMBL/GenBank/DDBJ databases">
        <authorList>
            <consortium name="Pathogen Informatics"/>
        </authorList>
    </citation>
    <scope>NUCLEOTIDE SEQUENCE [LARGE SCALE GENOMIC DNA]</scope>
    <source>
        <strain evidence="2 3">NCTC10296</strain>
    </source>
</reference>
<accession>A0A448D6A1</accession>
<dbReference type="AlphaFoldDB" id="A0A448D6A1"/>
<dbReference type="KEGG" id="nci:NCTC10296_00560"/>
<dbReference type="InterPro" id="IPR012337">
    <property type="entry name" value="RNaseH-like_sf"/>
</dbReference>
<dbReference type="GO" id="GO:0003676">
    <property type="term" value="F:nucleic acid binding"/>
    <property type="evidence" value="ECO:0007669"/>
    <property type="project" value="InterPro"/>
</dbReference>
<sequence>MGIFDTFKHNRNRRKLTDQSFDFLFDGHPDELVSFDCETTSLDVKEAEIISIGAVKIRGNKILTSDAFYVLVKPEGIMEASNVTIHGLRPKDLSDGLPVEEALRRFLNFVGGRPVVGYFLEYDVAMINKFLKPMLGIQLPNRQIEVSSIYYRQEVRKKFYDSYVDMRMAPMIKKLGIPDLPRHDAMNDSINVAMMYLALQARGRR</sequence>
<dbReference type="GO" id="GO:0005829">
    <property type="term" value="C:cytosol"/>
    <property type="evidence" value="ECO:0007669"/>
    <property type="project" value="TreeGrafter"/>
</dbReference>
<dbReference type="Proteomes" id="UP000279284">
    <property type="component" value="Chromosome"/>
</dbReference>